<proteinExistence type="predicted"/>
<dbReference type="PROSITE" id="PS51470">
    <property type="entry name" value="FG_GAP"/>
    <property type="match status" value="2"/>
</dbReference>
<feature type="repeat" description="FG-GAP" evidence="4">
    <location>
        <begin position="76"/>
        <end position="128"/>
    </location>
</feature>
<dbReference type="Proteomes" id="UP001230188">
    <property type="component" value="Unassembled WGS sequence"/>
</dbReference>
<dbReference type="Gene3D" id="2.130.10.130">
    <property type="entry name" value="Integrin alpha, N-terminal"/>
    <property type="match status" value="2"/>
</dbReference>
<feature type="compositionally biased region" description="Low complexity" evidence="5">
    <location>
        <begin position="387"/>
        <end position="404"/>
    </location>
</feature>
<dbReference type="InterPro" id="IPR013519">
    <property type="entry name" value="Int_alpha_beta-p"/>
</dbReference>
<evidence type="ECO:0000256" key="3">
    <source>
        <dbReference type="ARBA" id="ARBA00023180"/>
    </source>
</evidence>
<dbReference type="InterPro" id="IPR013517">
    <property type="entry name" value="FG-GAP"/>
</dbReference>
<dbReference type="AlphaFoldDB" id="A0AAD7UDY3"/>
<gene>
    <name evidence="7" type="ORF">CTAYLR_004880</name>
</gene>
<evidence type="ECO:0000313" key="7">
    <source>
        <dbReference type="EMBL" id="KAJ8603556.1"/>
    </source>
</evidence>
<keyword evidence="8" id="KW-1185">Reference proteome</keyword>
<organism evidence="7 8">
    <name type="scientific">Chrysophaeum taylorii</name>
    <dbReference type="NCBI Taxonomy" id="2483200"/>
    <lineage>
        <taxon>Eukaryota</taxon>
        <taxon>Sar</taxon>
        <taxon>Stramenopiles</taxon>
        <taxon>Ochrophyta</taxon>
        <taxon>Pelagophyceae</taxon>
        <taxon>Pelagomonadales</taxon>
        <taxon>Pelagomonadaceae</taxon>
        <taxon>Chrysophaeum</taxon>
    </lineage>
</organism>
<evidence type="ECO:0000256" key="4">
    <source>
        <dbReference type="PROSITE-ProRule" id="PRU00803"/>
    </source>
</evidence>
<accession>A0AAD7UDY3</accession>
<keyword evidence="1 6" id="KW-0732">Signal</keyword>
<feature type="chain" id="PRO_5042161807" evidence="6">
    <location>
        <begin position="17"/>
        <end position="538"/>
    </location>
</feature>
<dbReference type="PANTHER" id="PTHR36220:SF1">
    <property type="entry name" value="GAMMA TUBULIN COMPLEX COMPONENT C-TERMINAL DOMAIN-CONTAINING PROTEIN"/>
    <property type="match status" value="1"/>
</dbReference>
<dbReference type="EMBL" id="JAQMWT010000349">
    <property type="protein sequence ID" value="KAJ8603556.1"/>
    <property type="molecule type" value="Genomic_DNA"/>
</dbReference>
<keyword evidence="3" id="KW-0325">Glycoprotein</keyword>
<dbReference type="Pfam" id="PF14312">
    <property type="entry name" value="FG-GAP_2"/>
    <property type="match status" value="7"/>
</dbReference>
<dbReference type="SMART" id="SM00191">
    <property type="entry name" value="Int_alpha"/>
    <property type="match status" value="5"/>
</dbReference>
<feature type="repeat" description="FG-GAP" evidence="4">
    <location>
        <begin position="129"/>
        <end position="183"/>
    </location>
</feature>
<evidence type="ECO:0000256" key="2">
    <source>
        <dbReference type="ARBA" id="ARBA00022737"/>
    </source>
</evidence>
<dbReference type="InterPro" id="IPR028994">
    <property type="entry name" value="Integrin_alpha_N"/>
</dbReference>
<evidence type="ECO:0000256" key="6">
    <source>
        <dbReference type="SAM" id="SignalP"/>
    </source>
</evidence>
<name>A0AAD7UDY3_9STRA</name>
<feature type="signal peptide" evidence="6">
    <location>
        <begin position="1"/>
        <end position="16"/>
    </location>
</feature>
<dbReference type="SUPFAM" id="SSF69322">
    <property type="entry name" value="Tricorn protease domain 2"/>
    <property type="match status" value="1"/>
</dbReference>
<reference evidence="7" key="1">
    <citation type="submission" date="2023-01" db="EMBL/GenBank/DDBJ databases">
        <title>Metagenome sequencing of chrysophaentin producing Chrysophaeum taylorii.</title>
        <authorList>
            <person name="Davison J."/>
            <person name="Bewley C."/>
        </authorList>
    </citation>
    <scope>NUCLEOTIDE SEQUENCE</scope>
    <source>
        <strain evidence="7">NIES-1699</strain>
    </source>
</reference>
<protein>
    <submittedName>
        <fullName evidence="7">Uncharacterized protein</fullName>
    </submittedName>
</protein>
<evidence type="ECO:0000313" key="8">
    <source>
        <dbReference type="Proteomes" id="UP001230188"/>
    </source>
</evidence>
<evidence type="ECO:0000256" key="5">
    <source>
        <dbReference type="SAM" id="MobiDB-lite"/>
    </source>
</evidence>
<comment type="caution">
    <text evidence="7">The sequence shown here is derived from an EMBL/GenBank/DDBJ whole genome shotgun (WGS) entry which is preliminary data.</text>
</comment>
<feature type="region of interest" description="Disordered" evidence="5">
    <location>
        <begin position="386"/>
        <end position="407"/>
    </location>
</feature>
<evidence type="ECO:0000256" key="1">
    <source>
        <dbReference type="ARBA" id="ARBA00022729"/>
    </source>
</evidence>
<sequence length="538" mass="56128">MMIVALVATVGASSVAQVSRFTALDAGDRDRLGVSVATFGGTVVAGAHNCTLYLAADSIGRIGAGAVYVFNSTSQVAKLTASDGEAYDYFGWSVAIFEEMIVAGAYGDDDAGEDAGAVYVFNSSSYDEVCKLNASDGGNGDYFGWSVAIYGSTIVVGAPRDDDAGTNAGAVYVFQDCHQVAKLVATDGGSRHRLGESVGISRANIVAGARRATIGSQNEAGAAYVFSATTRAQLAKLTASDDLANNDFGRSVAIFDNTIVVSASDDDNAGSAYIFDATSYLRVAKLVASDAEDFDRFGRAVAIFDGTIVVGAPGDEYRGAAYVFDAATYAQVARLVPSDADDPLFGRVAAIYDDAIVVGATAISGTGPGAAYVFWLLPDPTSVPSFAPQTTAAHPTPAPSTSPTRPGNPLLYEESTACGWSTVLPTPLGNGAHSIVMELSWNDAVYNGEPQWLLHVGKSGTFAHRWLWNGEDSVQIGAWDGEQITTANIVGCTTIATVFDGSLLVLFCNGTAIATTPAPFDITATAVNWRRRSYLQHR</sequence>
<keyword evidence="2" id="KW-0677">Repeat</keyword>
<dbReference type="PANTHER" id="PTHR36220">
    <property type="entry name" value="UNNAMED PRODUCT"/>
    <property type="match status" value="1"/>
</dbReference>